<comment type="similarity">
    <text evidence="3">Belongs to the copper type II ascorbate-dependent monooxygenase family.</text>
</comment>
<dbReference type="Pfam" id="PF22936">
    <property type="entry name" value="Pol_BBD"/>
    <property type="match status" value="1"/>
</dbReference>
<dbReference type="InterPro" id="IPR000945">
    <property type="entry name" value="DBH-like"/>
</dbReference>
<evidence type="ECO:0000259" key="15">
    <source>
        <dbReference type="PROSITE" id="PS50158"/>
    </source>
</evidence>
<dbReference type="Pfam" id="PF25597">
    <property type="entry name" value="SH3_retrovirus"/>
    <property type="match status" value="1"/>
</dbReference>
<dbReference type="InterPro" id="IPR001878">
    <property type="entry name" value="Znf_CCHC"/>
</dbReference>
<dbReference type="PROSITE" id="PS00084">
    <property type="entry name" value="CU2_MONOOXYGENASE_1"/>
    <property type="match status" value="1"/>
</dbReference>
<keyword evidence="5" id="KW-0479">Metal-binding</keyword>
<dbReference type="FunFam" id="2.60.120.310:FF:000004">
    <property type="entry name" value="DBH-like monooxygenase protein 1"/>
    <property type="match status" value="1"/>
</dbReference>
<dbReference type="SUPFAM" id="SSF49742">
    <property type="entry name" value="PHM/PNGase F"/>
    <property type="match status" value="3"/>
</dbReference>
<dbReference type="GO" id="GO:0003676">
    <property type="term" value="F:nucleic acid binding"/>
    <property type="evidence" value="ECO:0007669"/>
    <property type="project" value="InterPro"/>
</dbReference>
<dbReference type="Proteomes" id="UP001458880">
    <property type="component" value="Unassembled WGS sequence"/>
</dbReference>
<proteinExistence type="inferred from homology"/>
<dbReference type="Pfam" id="PF01082">
    <property type="entry name" value="Cu2_monooxygen"/>
    <property type="match status" value="1"/>
</dbReference>
<dbReference type="PRINTS" id="PR00767">
    <property type="entry name" value="DBMONOXGNASE"/>
</dbReference>
<evidence type="ECO:0000256" key="9">
    <source>
        <dbReference type="ARBA" id="ARBA00023033"/>
    </source>
</evidence>
<dbReference type="InterPro" id="IPR000323">
    <property type="entry name" value="Cu2_ascorb_mOase_N"/>
</dbReference>
<dbReference type="InterPro" id="IPR036939">
    <property type="entry name" value="Cu2_ascorb_mOase_N_sf"/>
</dbReference>
<evidence type="ECO:0000256" key="13">
    <source>
        <dbReference type="PROSITE-ProRule" id="PRU00047"/>
    </source>
</evidence>
<dbReference type="InterPro" id="IPR057670">
    <property type="entry name" value="SH3_retrovirus"/>
</dbReference>
<dbReference type="InterPro" id="IPR014784">
    <property type="entry name" value="Cu2_ascorb_mOase-like_C"/>
</dbReference>
<dbReference type="Pfam" id="PF03351">
    <property type="entry name" value="DOMON"/>
    <property type="match status" value="1"/>
</dbReference>
<dbReference type="PANTHER" id="PTHR10157">
    <property type="entry name" value="DOPAMINE BETA HYDROXYLASE RELATED"/>
    <property type="match status" value="1"/>
</dbReference>
<evidence type="ECO:0000256" key="11">
    <source>
        <dbReference type="ARBA" id="ARBA00023157"/>
    </source>
</evidence>
<feature type="domain" description="CCHC-type" evidence="15">
    <location>
        <begin position="566"/>
        <end position="581"/>
    </location>
</feature>
<sequence>MFRQFLLLQRFLDISILFCLIVNGSYIENNIYHVPLNEDNLITLDWQIDYISENLIFEVHLPSNFKWFAIGFSNRGELFPADYCVLWYNWKHNVHLQDVRADETGVLLLDEQQDCTNFKIRRDRQITKFTYQRKFDTCDEDDYLIEDGTTHIVWAKGFTPLYKVDGLNVSVPDNNMIRVQLLKNTFLSPKITKDTRILDIVANKAQIPNADTTYWCHVHKLPPKFNIKHHIYQYEAVIDKENEGIVHHMEVFHCIAPPNTDIPLYIGSCFSPERPESTQVCKRVLGAWAMGATMFTYPEEAGLPIGGPDFNKYIMLEVHYNNPTLRSGIIDSSGIRFYVSQNLRSMDAGIIELGLEYTDKMAIPPGQSSFSLSGFCVSECTAVSLPPEGITVFGSQLHTHLTGIKVWTKHYRNGRELLELNRDNHYSTHFQEIRRLKRSVNVLPVTTTGVIKLEGAKSWNVWKFQVGIILRSLDLLDIVEAKIVKPEAGQEKVTWATKDAKAQSLIVTRLSEEVMLHILTCDSANGMWRKLHSVYEQKSGLRLKVKSDHVGESVALQARKQIKTIKCFKCGKEGHFIKNCRYNSEKSSSDNRNMKRCYYCNKMGHLKNNCRFRIGKDQAKNSNAFFVTALVANEQINHKWFLDSGASEHMTFERNLYSNYIELSTGKSVIIGDGRKLHGTGVGQIALKAYNGHSYIETTLNNVLHVPELKMNLFSVASAINNGYTMTANHDRCEFIKNKRVCAIAKREENIYIMEFKYNDTDIITRANVTYSLKEWHERLAHQNCKRVKDILKERNIEYTEVDGTCTACLEGKQHRLPFPTSETVTSRSGYGETTKGYRIYYPEQRIVKVKRDVIFIKDRVEVARKEMEQECATEQDTLTGEDMLNCNEEESEENKRQDERKRDKDLRETEETGRENDIVEEYVNMQNEGDALITTCEYNTEDRENITLGGFAISDEMCVNYIHYFPSTTLEVCKSSISDQALTTFFDYMKNWENQATSKENPISNNYNLIEWNPIRVELMKGVYNEAPLSMQCNMSSGDRFPGYWENTPLPTVLLPLPPLSRHCKN</sequence>
<evidence type="ECO:0000313" key="17">
    <source>
        <dbReference type="EMBL" id="KAK9702226.1"/>
    </source>
</evidence>
<dbReference type="GO" id="GO:0006589">
    <property type="term" value="P:octopamine biosynthetic process"/>
    <property type="evidence" value="ECO:0007669"/>
    <property type="project" value="TreeGrafter"/>
</dbReference>
<dbReference type="Pfam" id="PF14223">
    <property type="entry name" value="Retrotran_gag_2"/>
    <property type="match status" value="1"/>
</dbReference>
<comment type="caution">
    <text evidence="17">The sequence shown here is derived from an EMBL/GenBank/DDBJ whole genome shotgun (WGS) entry which is preliminary data.</text>
</comment>
<evidence type="ECO:0000256" key="2">
    <source>
        <dbReference type="ARBA" id="ARBA00004167"/>
    </source>
</evidence>
<dbReference type="InterPro" id="IPR008977">
    <property type="entry name" value="PHM/PNGase_F_dom_sf"/>
</dbReference>
<dbReference type="GO" id="GO:0042420">
    <property type="term" value="P:dopamine catabolic process"/>
    <property type="evidence" value="ECO:0007669"/>
    <property type="project" value="TreeGrafter"/>
</dbReference>
<keyword evidence="10" id="KW-0472">Membrane</keyword>
<dbReference type="Gene3D" id="2.60.120.310">
    <property type="entry name" value="Copper type II, ascorbate-dependent monooxygenase, N-terminal domain"/>
    <property type="match status" value="1"/>
</dbReference>
<dbReference type="PROSITE" id="PS50836">
    <property type="entry name" value="DOMON"/>
    <property type="match status" value="1"/>
</dbReference>
<dbReference type="GO" id="GO:0042421">
    <property type="term" value="P:norepinephrine biosynthetic process"/>
    <property type="evidence" value="ECO:0007669"/>
    <property type="project" value="TreeGrafter"/>
</dbReference>
<dbReference type="EMBL" id="JASPKY010000396">
    <property type="protein sequence ID" value="KAK9702226.1"/>
    <property type="molecule type" value="Genomic_DNA"/>
</dbReference>
<protein>
    <submittedName>
        <fullName evidence="17">Copper type II ascorbate-dependent monooxygenase, C-terminal domain</fullName>
    </submittedName>
</protein>
<keyword evidence="4" id="KW-0812">Transmembrane</keyword>
<keyword evidence="9 17" id="KW-0503">Monooxygenase</keyword>
<dbReference type="InterPro" id="IPR028460">
    <property type="entry name" value="Tbh/DBH"/>
</dbReference>
<dbReference type="GO" id="GO:0005507">
    <property type="term" value="F:copper ion binding"/>
    <property type="evidence" value="ECO:0007669"/>
    <property type="project" value="InterPro"/>
</dbReference>
<dbReference type="InterPro" id="IPR024548">
    <property type="entry name" value="Cu2_monoox_C"/>
</dbReference>
<evidence type="ECO:0000313" key="18">
    <source>
        <dbReference type="Proteomes" id="UP001458880"/>
    </source>
</evidence>
<dbReference type="InterPro" id="IPR054722">
    <property type="entry name" value="PolX-like_BBD"/>
</dbReference>
<dbReference type="GO" id="GO:0030667">
    <property type="term" value="C:secretory granule membrane"/>
    <property type="evidence" value="ECO:0007669"/>
    <property type="project" value="TreeGrafter"/>
</dbReference>
<evidence type="ECO:0000256" key="8">
    <source>
        <dbReference type="ARBA" id="ARBA00023008"/>
    </source>
</evidence>
<organism evidence="17 18">
    <name type="scientific">Popillia japonica</name>
    <name type="common">Japanese beetle</name>
    <dbReference type="NCBI Taxonomy" id="7064"/>
    <lineage>
        <taxon>Eukaryota</taxon>
        <taxon>Metazoa</taxon>
        <taxon>Ecdysozoa</taxon>
        <taxon>Arthropoda</taxon>
        <taxon>Hexapoda</taxon>
        <taxon>Insecta</taxon>
        <taxon>Pterygota</taxon>
        <taxon>Neoptera</taxon>
        <taxon>Endopterygota</taxon>
        <taxon>Coleoptera</taxon>
        <taxon>Polyphaga</taxon>
        <taxon>Scarabaeiformia</taxon>
        <taxon>Scarabaeidae</taxon>
        <taxon>Rutelinae</taxon>
        <taxon>Popillia</taxon>
    </lineage>
</organism>
<dbReference type="CDD" id="cd09631">
    <property type="entry name" value="DOMON_DOH"/>
    <property type="match status" value="1"/>
</dbReference>
<name>A0AAW1JF96_POPJA</name>
<comment type="cofactor">
    <cofactor evidence="1">
        <name>Cu(2+)</name>
        <dbReference type="ChEBI" id="CHEBI:29036"/>
    </cofactor>
</comment>
<dbReference type="Pfam" id="PF00098">
    <property type="entry name" value="zf-CCHC"/>
    <property type="match status" value="2"/>
</dbReference>
<dbReference type="GO" id="GO:0008270">
    <property type="term" value="F:zinc ion binding"/>
    <property type="evidence" value="ECO:0007669"/>
    <property type="project" value="UniProtKB-KW"/>
</dbReference>
<dbReference type="Gene3D" id="4.10.60.10">
    <property type="entry name" value="Zinc finger, CCHC-type"/>
    <property type="match status" value="1"/>
</dbReference>
<keyword evidence="11" id="KW-1015">Disulfide bond</keyword>
<keyword evidence="7" id="KW-0560">Oxidoreductase</keyword>
<evidence type="ECO:0000256" key="7">
    <source>
        <dbReference type="ARBA" id="ARBA00023002"/>
    </source>
</evidence>
<evidence type="ECO:0000256" key="5">
    <source>
        <dbReference type="ARBA" id="ARBA00022723"/>
    </source>
</evidence>
<evidence type="ECO:0000256" key="12">
    <source>
        <dbReference type="ARBA" id="ARBA00023180"/>
    </source>
</evidence>
<keyword evidence="13" id="KW-0863">Zinc-finger</keyword>
<gene>
    <name evidence="17" type="ORF">QE152_g30050</name>
</gene>
<dbReference type="Gene3D" id="2.60.120.230">
    <property type="match status" value="2"/>
</dbReference>
<keyword evidence="12" id="KW-0325">Glycoprotein</keyword>
<dbReference type="InterPro" id="IPR045266">
    <property type="entry name" value="DOH_DOMON"/>
</dbReference>
<keyword evidence="6" id="KW-1133">Transmembrane helix</keyword>
<feature type="domain" description="DOMON" evidence="16">
    <location>
        <begin position="40"/>
        <end position="157"/>
    </location>
</feature>
<keyword evidence="18" id="KW-1185">Reference proteome</keyword>
<dbReference type="InterPro" id="IPR005018">
    <property type="entry name" value="DOMON_domain"/>
</dbReference>
<dbReference type="SMART" id="SM00664">
    <property type="entry name" value="DoH"/>
    <property type="match status" value="1"/>
</dbReference>
<evidence type="ECO:0000256" key="10">
    <source>
        <dbReference type="ARBA" id="ARBA00023136"/>
    </source>
</evidence>
<dbReference type="PROSITE" id="PS50158">
    <property type="entry name" value="ZF_CCHC"/>
    <property type="match status" value="2"/>
</dbReference>
<evidence type="ECO:0000259" key="16">
    <source>
        <dbReference type="PROSITE" id="PS50836"/>
    </source>
</evidence>
<dbReference type="Pfam" id="PF03712">
    <property type="entry name" value="Cu2_monoox_C"/>
    <property type="match status" value="2"/>
</dbReference>
<dbReference type="PANTHER" id="PTHR10157:SF29">
    <property type="entry name" value="DOPAMINE BETA-HYDROXYLASE"/>
    <property type="match status" value="1"/>
</dbReference>
<feature type="region of interest" description="Disordered" evidence="14">
    <location>
        <begin position="874"/>
        <end position="917"/>
    </location>
</feature>
<dbReference type="AlphaFoldDB" id="A0AAW1JF96"/>
<evidence type="ECO:0000256" key="1">
    <source>
        <dbReference type="ARBA" id="ARBA00001973"/>
    </source>
</evidence>
<evidence type="ECO:0000256" key="6">
    <source>
        <dbReference type="ARBA" id="ARBA00022989"/>
    </source>
</evidence>
<keyword evidence="8" id="KW-0186">Copper</keyword>
<evidence type="ECO:0000256" key="3">
    <source>
        <dbReference type="ARBA" id="ARBA00010676"/>
    </source>
</evidence>
<dbReference type="SUPFAM" id="SSF57756">
    <property type="entry name" value="Retrovirus zinc finger-like domains"/>
    <property type="match status" value="1"/>
</dbReference>
<dbReference type="InterPro" id="IPR020611">
    <property type="entry name" value="Cu2_ascorb_mOase_CS-1"/>
</dbReference>
<reference evidence="17 18" key="1">
    <citation type="journal article" date="2024" name="BMC Genomics">
        <title>De novo assembly and annotation of Popillia japonica's genome with initial clues to its potential as an invasive pest.</title>
        <authorList>
            <person name="Cucini C."/>
            <person name="Boschi S."/>
            <person name="Funari R."/>
            <person name="Cardaioli E."/>
            <person name="Iannotti N."/>
            <person name="Marturano G."/>
            <person name="Paoli F."/>
            <person name="Bruttini M."/>
            <person name="Carapelli A."/>
            <person name="Frati F."/>
            <person name="Nardi F."/>
        </authorList>
    </citation>
    <scope>NUCLEOTIDE SEQUENCE [LARGE SCALE GENOMIC DNA]</scope>
    <source>
        <strain evidence="17">DMR45628</strain>
    </source>
</reference>
<dbReference type="SMART" id="SM00343">
    <property type="entry name" value="ZnF_C2HC"/>
    <property type="match status" value="2"/>
</dbReference>
<dbReference type="GO" id="GO:0004500">
    <property type="term" value="F:dopamine beta-monooxygenase activity"/>
    <property type="evidence" value="ECO:0007669"/>
    <property type="project" value="InterPro"/>
</dbReference>
<accession>A0AAW1JF96</accession>
<feature type="compositionally biased region" description="Basic and acidic residues" evidence="14">
    <location>
        <begin position="894"/>
        <end position="917"/>
    </location>
</feature>
<evidence type="ECO:0000256" key="14">
    <source>
        <dbReference type="SAM" id="MobiDB-lite"/>
    </source>
</evidence>
<dbReference type="InterPro" id="IPR036875">
    <property type="entry name" value="Znf_CCHC_sf"/>
</dbReference>
<feature type="domain" description="CCHC-type" evidence="15">
    <location>
        <begin position="596"/>
        <end position="611"/>
    </location>
</feature>
<comment type="subcellular location">
    <subcellularLocation>
        <location evidence="2">Membrane</location>
        <topology evidence="2">Single-pass membrane protein</topology>
    </subcellularLocation>
</comment>
<keyword evidence="13" id="KW-0862">Zinc</keyword>
<dbReference type="GO" id="GO:0005615">
    <property type="term" value="C:extracellular space"/>
    <property type="evidence" value="ECO:0007669"/>
    <property type="project" value="TreeGrafter"/>
</dbReference>
<evidence type="ECO:0000256" key="4">
    <source>
        <dbReference type="ARBA" id="ARBA00022692"/>
    </source>
</evidence>